<protein>
    <recommendedName>
        <fullName evidence="1">Condensation domain-containing protein</fullName>
    </recommendedName>
</protein>
<dbReference type="Gene3D" id="3.30.559.30">
    <property type="entry name" value="Nonribosomal peptide synthetase, condensation domain"/>
    <property type="match status" value="1"/>
</dbReference>
<dbReference type="SUPFAM" id="SSF52777">
    <property type="entry name" value="CoA-dependent acyltransferases"/>
    <property type="match status" value="1"/>
</dbReference>
<dbReference type="InterPro" id="IPR001242">
    <property type="entry name" value="Condensation_dom"/>
</dbReference>
<feature type="non-terminal residue" evidence="2">
    <location>
        <position position="1"/>
    </location>
</feature>
<dbReference type="Gene3D" id="3.30.559.10">
    <property type="entry name" value="Chloramphenicol acetyltransferase-like domain"/>
    <property type="match status" value="1"/>
</dbReference>
<keyword evidence="3" id="KW-1185">Reference proteome</keyword>
<comment type="caution">
    <text evidence="2">The sequence shown here is derived from an EMBL/GenBank/DDBJ whole genome shotgun (WGS) entry which is preliminary data.</text>
</comment>
<evidence type="ECO:0000313" key="3">
    <source>
        <dbReference type="Proteomes" id="UP000037020"/>
    </source>
</evidence>
<dbReference type="PANTHER" id="PTHR45527">
    <property type="entry name" value="NONRIBOSOMAL PEPTIDE SYNTHETASE"/>
    <property type="match status" value="1"/>
</dbReference>
<organism evidence="2 3">
    <name type="scientific">Streptomyces varsoviensis</name>
    <dbReference type="NCBI Taxonomy" id="67373"/>
    <lineage>
        <taxon>Bacteria</taxon>
        <taxon>Bacillati</taxon>
        <taxon>Actinomycetota</taxon>
        <taxon>Actinomycetes</taxon>
        <taxon>Kitasatosporales</taxon>
        <taxon>Streptomycetaceae</taxon>
        <taxon>Streptomyces</taxon>
    </lineage>
</organism>
<evidence type="ECO:0000313" key="2">
    <source>
        <dbReference type="EMBL" id="KOG55948.1"/>
    </source>
</evidence>
<dbReference type="InterPro" id="IPR023213">
    <property type="entry name" value="CAT-like_dom_sf"/>
</dbReference>
<dbReference type="Proteomes" id="UP000037020">
    <property type="component" value="Unassembled WGS sequence"/>
</dbReference>
<dbReference type="PANTHER" id="PTHR45527:SF1">
    <property type="entry name" value="FATTY ACID SYNTHASE"/>
    <property type="match status" value="1"/>
</dbReference>
<accession>A0ABR5ISU1</accession>
<proteinExistence type="predicted"/>
<feature type="non-terminal residue" evidence="2">
    <location>
        <position position="127"/>
    </location>
</feature>
<reference evidence="2 3" key="1">
    <citation type="submission" date="2015-07" db="EMBL/GenBank/DDBJ databases">
        <authorList>
            <person name="Ju K.-S."/>
            <person name="Doroghazi J.R."/>
            <person name="Metcalf W.W."/>
        </authorList>
    </citation>
    <scope>NUCLEOTIDE SEQUENCE [LARGE SCALE GENOMIC DNA]</scope>
    <source>
        <strain evidence="2 3">NRRL B-3589</strain>
    </source>
</reference>
<gene>
    <name evidence="2" type="ORF">ADK38_43475</name>
</gene>
<dbReference type="EMBL" id="LGUT01004252">
    <property type="protein sequence ID" value="KOG55948.1"/>
    <property type="molecule type" value="Genomic_DNA"/>
</dbReference>
<dbReference type="Pfam" id="PF00668">
    <property type="entry name" value="Condensation"/>
    <property type="match status" value="1"/>
</dbReference>
<sequence>MPVLLAELTTVYEADGEPGGLPYPPPYRDYLVWLKRQDKEAARRAWRAELAGAEEPTLMAPADPARPPVVPESLISELPEDLTTALARLARDHYLTLNTVVQGAWALLLARLARRTDVVFGATVAVR</sequence>
<evidence type="ECO:0000259" key="1">
    <source>
        <dbReference type="Pfam" id="PF00668"/>
    </source>
</evidence>
<name>A0ABR5ISU1_9ACTN</name>
<feature type="domain" description="Condensation" evidence="1">
    <location>
        <begin position="1"/>
        <end position="127"/>
    </location>
</feature>